<dbReference type="EMBL" id="PFAM01000021">
    <property type="protein sequence ID" value="PIT95860.1"/>
    <property type="molecule type" value="Genomic_DNA"/>
</dbReference>
<dbReference type="Proteomes" id="UP000228533">
    <property type="component" value="Unassembled WGS sequence"/>
</dbReference>
<dbReference type="NCBIfam" id="TIGR00105">
    <property type="entry name" value="L31"/>
    <property type="match status" value="1"/>
</dbReference>
<gene>
    <name evidence="4" type="ORF">COT94_03375</name>
</gene>
<comment type="similarity">
    <text evidence="3">Belongs to the bacterial ribosomal protein bL31 family.</text>
</comment>
<sequence length="93" mass="10049">MKKTIPPAYSAKAEVICACGNTFQTGSTSKEIKTELCSACHPFYTGKQKLVDTARRVEKFKAKLDVSSQKAIIGAGKKAKQAARSQARNNKNA</sequence>
<evidence type="ECO:0000256" key="1">
    <source>
        <dbReference type="ARBA" id="ARBA00022980"/>
    </source>
</evidence>
<name>A0A2M6WST2_9BACT</name>
<dbReference type="PANTHER" id="PTHR33280">
    <property type="entry name" value="50S RIBOSOMAL PROTEIN L31, CHLOROPLASTIC"/>
    <property type="match status" value="1"/>
</dbReference>
<dbReference type="SUPFAM" id="SSF143800">
    <property type="entry name" value="L28p-like"/>
    <property type="match status" value="1"/>
</dbReference>
<dbReference type="GO" id="GO:1990904">
    <property type="term" value="C:ribonucleoprotein complex"/>
    <property type="evidence" value="ECO:0007669"/>
    <property type="project" value="UniProtKB-KW"/>
</dbReference>
<proteinExistence type="inferred from homology"/>
<dbReference type="GO" id="GO:0005840">
    <property type="term" value="C:ribosome"/>
    <property type="evidence" value="ECO:0007669"/>
    <property type="project" value="UniProtKB-KW"/>
</dbReference>
<keyword evidence="2 3" id="KW-0687">Ribonucleoprotein</keyword>
<dbReference type="PRINTS" id="PR01249">
    <property type="entry name" value="RIBOSOMALL31"/>
</dbReference>
<evidence type="ECO:0000256" key="2">
    <source>
        <dbReference type="ARBA" id="ARBA00023274"/>
    </source>
</evidence>
<evidence type="ECO:0000256" key="3">
    <source>
        <dbReference type="RuleBase" id="RU000564"/>
    </source>
</evidence>
<dbReference type="PANTHER" id="PTHR33280:SF1">
    <property type="entry name" value="LARGE RIBOSOMAL SUBUNIT PROTEIN BL31C"/>
    <property type="match status" value="1"/>
</dbReference>
<keyword evidence="1 3" id="KW-0689">Ribosomal protein</keyword>
<evidence type="ECO:0000313" key="5">
    <source>
        <dbReference type="Proteomes" id="UP000228533"/>
    </source>
</evidence>
<dbReference type="GO" id="GO:0003735">
    <property type="term" value="F:structural constituent of ribosome"/>
    <property type="evidence" value="ECO:0007669"/>
    <property type="project" value="InterPro"/>
</dbReference>
<dbReference type="Gene3D" id="4.10.830.30">
    <property type="entry name" value="Ribosomal protein L31"/>
    <property type="match status" value="1"/>
</dbReference>
<reference evidence="5" key="1">
    <citation type="submission" date="2017-09" db="EMBL/GenBank/DDBJ databases">
        <title>Depth-based differentiation of microbial function through sediment-hosted aquifers and enrichment of novel symbionts in the deep terrestrial subsurface.</title>
        <authorList>
            <person name="Probst A.J."/>
            <person name="Ladd B."/>
            <person name="Jarett J.K."/>
            <person name="Geller-Mcgrath D.E."/>
            <person name="Sieber C.M.K."/>
            <person name="Emerson J.B."/>
            <person name="Anantharaman K."/>
            <person name="Thomas B.C."/>
            <person name="Malmstrom R."/>
            <person name="Stieglmeier M."/>
            <person name="Klingl A."/>
            <person name="Woyke T."/>
            <person name="Ryan C.M."/>
            <person name="Banfield J.F."/>
        </authorList>
    </citation>
    <scope>NUCLEOTIDE SEQUENCE [LARGE SCALE GENOMIC DNA]</scope>
</reference>
<evidence type="ECO:0000313" key="4">
    <source>
        <dbReference type="EMBL" id="PIT95860.1"/>
    </source>
</evidence>
<dbReference type="AlphaFoldDB" id="A0A2M6WST2"/>
<protein>
    <recommendedName>
        <fullName evidence="3">50S ribosomal protein L31</fullName>
    </recommendedName>
</protein>
<dbReference type="Pfam" id="PF01197">
    <property type="entry name" value="Ribosomal_L31"/>
    <property type="match status" value="1"/>
</dbReference>
<dbReference type="NCBIfam" id="NF000612">
    <property type="entry name" value="PRK00019.1"/>
    <property type="match status" value="1"/>
</dbReference>
<dbReference type="InterPro" id="IPR034704">
    <property type="entry name" value="Ribosomal_bL28/bL31-like_sf"/>
</dbReference>
<dbReference type="InterPro" id="IPR002150">
    <property type="entry name" value="Ribosomal_bL31"/>
</dbReference>
<organism evidence="4 5">
    <name type="scientific">Candidatus Falkowbacteria bacterium CG10_big_fil_rev_8_21_14_0_10_37_14</name>
    <dbReference type="NCBI Taxonomy" id="1974561"/>
    <lineage>
        <taxon>Bacteria</taxon>
        <taxon>Candidatus Falkowiibacteriota</taxon>
    </lineage>
</organism>
<comment type="caution">
    <text evidence="4">The sequence shown here is derived from an EMBL/GenBank/DDBJ whole genome shotgun (WGS) entry which is preliminary data.</text>
</comment>
<dbReference type="InterPro" id="IPR042105">
    <property type="entry name" value="Ribosomal_bL31_sf"/>
</dbReference>
<accession>A0A2M6WST2</accession>
<dbReference type="GO" id="GO:0006412">
    <property type="term" value="P:translation"/>
    <property type="evidence" value="ECO:0007669"/>
    <property type="project" value="InterPro"/>
</dbReference>